<reference evidence="2" key="1">
    <citation type="submission" date="2017-09" db="EMBL/GenBank/DDBJ databases">
        <title>Depth-based differentiation of microbial function through sediment-hosted aquifers and enrichment of novel symbionts in the deep terrestrial subsurface.</title>
        <authorList>
            <person name="Probst A.J."/>
            <person name="Ladd B."/>
            <person name="Jarett J.K."/>
            <person name="Geller-Mcgrath D.E."/>
            <person name="Sieber C.M.K."/>
            <person name="Emerson J.B."/>
            <person name="Anantharaman K."/>
            <person name="Thomas B.C."/>
            <person name="Malmstrom R."/>
            <person name="Stieglmeier M."/>
            <person name="Klingl A."/>
            <person name="Woyke T."/>
            <person name="Ryan C.M."/>
            <person name="Banfield J.F."/>
        </authorList>
    </citation>
    <scope>NUCLEOTIDE SEQUENCE [LARGE SCALE GENOMIC DNA]</scope>
</reference>
<dbReference type="Proteomes" id="UP000229647">
    <property type="component" value="Unassembled WGS sequence"/>
</dbReference>
<organism evidence="1 2">
    <name type="scientific">Candidatus Roizmanbacteria bacterium CG_4_9_14_3_um_filter_33_18</name>
    <dbReference type="NCBI Taxonomy" id="1974841"/>
    <lineage>
        <taxon>Bacteria</taxon>
        <taxon>Candidatus Roizmaniibacteriota</taxon>
    </lineage>
</organism>
<dbReference type="EMBL" id="PFWL01000194">
    <property type="protein sequence ID" value="PJA55211.1"/>
    <property type="molecule type" value="Genomic_DNA"/>
</dbReference>
<protein>
    <submittedName>
        <fullName evidence="1">Uncharacterized protein</fullName>
    </submittedName>
</protein>
<accession>A0A2M7XWV1</accession>
<dbReference type="AlphaFoldDB" id="A0A2M7XWV1"/>
<gene>
    <name evidence="1" type="ORF">CO165_04755</name>
</gene>
<sequence>MKKKINKDIISLFGDIQKVISSKPTTNQMFEEVRMMKFKIKPIQGDLMSFNLKNEQFIESLWSLGKLDEFFFKEVPALSKKEKEIFIRIFDGLYFKYQQQLNQANLQQRKVTLTKTGLLELEIYKERKLKKKVN</sequence>
<name>A0A2M7XWV1_9BACT</name>
<evidence type="ECO:0000313" key="2">
    <source>
        <dbReference type="Proteomes" id="UP000229647"/>
    </source>
</evidence>
<comment type="caution">
    <text evidence="1">The sequence shown here is derived from an EMBL/GenBank/DDBJ whole genome shotgun (WGS) entry which is preliminary data.</text>
</comment>
<proteinExistence type="predicted"/>
<evidence type="ECO:0000313" key="1">
    <source>
        <dbReference type="EMBL" id="PJA55211.1"/>
    </source>
</evidence>